<keyword evidence="3" id="KW-1185">Reference proteome</keyword>
<dbReference type="PANTHER" id="PTHR36587:SF2">
    <property type="entry name" value="EXPRESSION SITE-ASSOCIATED GENE 3 (ESAG3)-LIKE PROTEIN"/>
    <property type="match status" value="1"/>
</dbReference>
<protein>
    <submittedName>
        <fullName evidence="2">Uncharacterized protein</fullName>
    </submittedName>
</protein>
<feature type="compositionally biased region" description="Pro residues" evidence="1">
    <location>
        <begin position="57"/>
        <end position="70"/>
    </location>
</feature>
<dbReference type="PANTHER" id="PTHR36587">
    <property type="entry name" value="EXPRESSION SITE-ASSOCIATED GENE 3 (ESAG3)-LIKE PROTEIN"/>
    <property type="match status" value="1"/>
</dbReference>
<sequence>MLTASLMRRNLAVAILFVSLLVIGFYSQPYVDTERFINSIPYTSKNLKASSSHAHAPSPPPEPLPEPSLTPVPSSDDVESLPLSPPPPPAQEPIDTKPVVKTSRLHYLIPASQPNLHFCYNLASSLVNRFPVPILLGWHGVDEFDAAKTHLAKLRAVERYFNTLPPEEDDDLVIIVDGYDILMQLPAEIMVERYFELAARADARLAERFGLTVEQLHDRGLRQTIFWGPDKICWPIDPRASRCWAAPASPIPREAFGLDKQDDPMFYADPRWLNSGTVMAPIGDMKRYLAATMDEIRATHDPEYEFKESDQYYLSNVWGRQEYWRSRIASNGGDVLGGPPDRIIPDKRTEDQETEYHIAIEYESALFQTRAGYQPYFGYMQFNNSDLSATQTKDVHDEGPEFQPTKIKMPTNVETALSKLYDDIPEAHPGSVASDWIRVAELGVNFITHHIYALWHCTGPKEFVGLEYPTLWFYPFVKSLLRANVKASQSGEPISSKLIDGRQWAPKTVFPGRGSLDDEYGGAWTDFDEERFVPWKVLCGAHEELLFKGEHKPAAEPL</sequence>
<name>A0ABR0SL82_9HYPO</name>
<dbReference type="CDD" id="cd22997">
    <property type="entry name" value="GT_LH"/>
    <property type="match status" value="1"/>
</dbReference>
<evidence type="ECO:0000313" key="3">
    <source>
        <dbReference type="Proteomes" id="UP001338125"/>
    </source>
</evidence>
<dbReference type="EMBL" id="JAVFKD010000012">
    <property type="protein sequence ID" value="KAK5992883.1"/>
    <property type="molecule type" value="Genomic_DNA"/>
</dbReference>
<comment type="caution">
    <text evidence="2">The sequence shown here is derived from an EMBL/GenBank/DDBJ whole genome shotgun (WGS) entry which is preliminary data.</text>
</comment>
<dbReference type="Proteomes" id="UP001338125">
    <property type="component" value="Unassembled WGS sequence"/>
</dbReference>
<evidence type="ECO:0000313" key="2">
    <source>
        <dbReference type="EMBL" id="KAK5992883.1"/>
    </source>
</evidence>
<reference evidence="2 3" key="1">
    <citation type="submission" date="2024-01" db="EMBL/GenBank/DDBJ databases">
        <title>Complete genome of Cladobotryum mycophilum ATHUM6906.</title>
        <authorList>
            <person name="Christinaki A.C."/>
            <person name="Myridakis A.I."/>
            <person name="Kouvelis V.N."/>
        </authorList>
    </citation>
    <scope>NUCLEOTIDE SEQUENCE [LARGE SCALE GENOMIC DNA]</scope>
    <source>
        <strain evidence="2 3">ATHUM6906</strain>
    </source>
</reference>
<accession>A0ABR0SL82</accession>
<organism evidence="2 3">
    <name type="scientific">Cladobotryum mycophilum</name>
    <dbReference type="NCBI Taxonomy" id="491253"/>
    <lineage>
        <taxon>Eukaryota</taxon>
        <taxon>Fungi</taxon>
        <taxon>Dikarya</taxon>
        <taxon>Ascomycota</taxon>
        <taxon>Pezizomycotina</taxon>
        <taxon>Sordariomycetes</taxon>
        <taxon>Hypocreomycetidae</taxon>
        <taxon>Hypocreales</taxon>
        <taxon>Hypocreaceae</taxon>
        <taxon>Cladobotryum</taxon>
    </lineage>
</organism>
<gene>
    <name evidence="2" type="ORF">PT974_06305</name>
</gene>
<proteinExistence type="predicted"/>
<evidence type="ECO:0000256" key="1">
    <source>
        <dbReference type="SAM" id="MobiDB-lite"/>
    </source>
</evidence>
<feature type="region of interest" description="Disordered" evidence="1">
    <location>
        <begin position="49"/>
        <end position="95"/>
    </location>
</feature>